<organism evidence="1 2">
    <name type="scientific">Sporanaerobium hydrogeniformans</name>
    <dbReference type="NCBI Taxonomy" id="3072179"/>
    <lineage>
        <taxon>Bacteria</taxon>
        <taxon>Bacillati</taxon>
        <taxon>Bacillota</taxon>
        <taxon>Clostridia</taxon>
        <taxon>Lachnospirales</taxon>
        <taxon>Lachnospiraceae</taxon>
        <taxon>Sporanaerobium</taxon>
    </lineage>
</organism>
<accession>A0AC61DCW1</accession>
<proteinExistence type="predicted"/>
<dbReference type="EMBL" id="PEDL01000009">
    <property type="protein sequence ID" value="PHV70603.1"/>
    <property type="molecule type" value="Genomic_DNA"/>
</dbReference>
<gene>
    <name evidence="1" type="ORF">CS063_09890</name>
</gene>
<protein>
    <submittedName>
        <fullName evidence="1">ABC transporter permease</fullName>
    </submittedName>
</protein>
<reference evidence="1" key="1">
    <citation type="submission" date="2017-10" db="EMBL/GenBank/DDBJ databases">
        <title>Genome sequence of cellulolytic Lachnospiraceae bacterium XHS1971 isolated from hotspring sediment.</title>
        <authorList>
            <person name="Vasudevan G."/>
            <person name="Joshi A.J."/>
            <person name="Hivarkar S."/>
            <person name="Lanjekar V.B."/>
            <person name="Dhakephalkar P.K."/>
            <person name="Dagar S."/>
        </authorList>
    </citation>
    <scope>NUCLEOTIDE SEQUENCE</scope>
    <source>
        <strain evidence="1">XHS1971</strain>
    </source>
</reference>
<evidence type="ECO:0000313" key="1">
    <source>
        <dbReference type="EMBL" id="PHV70603.1"/>
    </source>
</evidence>
<keyword evidence="2" id="KW-1185">Reference proteome</keyword>
<sequence length="257" mass="28878">MLGKLLKYEAKATARTFIPIYIALLIVSAINRVFRMNNIEMGFTLSVLVIVGLFIALGVITLIMIIQRFSKNLLSDEGYLMFTLPVKISDLILSKLIISFLWTVISGIVAILAILILLGDATFFSQIKELITVANWNYFLEGIRQEFGGNPIFFIVEVPIISLCMYINTVLMIYLSISVGQLPIFNKHRVLFSFITYFIITTVGQWAIMIIGNIIDYSGFSISSNMGLNLITIGCIAVDIALFMIINFILKKHLNLE</sequence>
<evidence type="ECO:0000313" key="2">
    <source>
        <dbReference type="Proteomes" id="UP000224460"/>
    </source>
</evidence>
<dbReference type="Proteomes" id="UP000224460">
    <property type="component" value="Unassembled WGS sequence"/>
</dbReference>
<name>A0AC61DCW1_9FIRM</name>
<comment type="caution">
    <text evidence="1">The sequence shown here is derived from an EMBL/GenBank/DDBJ whole genome shotgun (WGS) entry which is preliminary data.</text>
</comment>